<dbReference type="NCBIfam" id="NF009807">
    <property type="entry name" value="PRK13291.1"/>
    <property type="match status" value="1"/>
</dbReference>
<dbReference type="HOGENOM" id="CLU_105789_1_0_0"/>
<dbReference type="InterPro" id="IPR024775">
    <property type="entry name" value="DinB-like"/>
</dbReference>
<keyword evidence="3" id="KW-1185">Reference proteome</keyword>
<dbReference type="InterPro" id="IPR034660">
    <property type="entry name" value="DinB/YfiT-like"/>
</dbReference>
<evidence type="ECO:0000313" key="2">
    <source>
        <dbReference type="EMBL" id="ABF46124.1"/>
    </source>
</evidence>
<dbReference type="Pfam" id="PF12867">
    <property type="entry name" value="DinB_2"/>
    <property type="match status" value="1"/>
</dbReference>
<dbReference type="EMBL" id="CP000359">
    <property type="protein sequence ID" value="ABF46124.1"/>
    <property type="molecule type" value="Genomic_DNA"/>
</dbReference>
<dbReference type="KEGG" id="dge:Dgeo_1829"/>
<evidence type="ECO:0000259" key="1">
    <source>
        <dbReference type="Pfam" id="PF12867"/>
    </source>
</evidence>
<dbReference type="RefSeq" id="WP_011530954.1">
    <property type="nucleotide sequence ID" value="NC_008025.1"/>
</dbReference>
<dbReference type="Gene3D" id="1.20.120.450">
    <property type="entry name" value="dinb family like domain"/>
    <property type="match status" value="1"/>
</dbReference>
<name>Q1IXB0_DEIGD</name>
<feature type="domain" description="DinB-like" evidence="1">
    <location>
        <begin position="33"/>
        <end position="165"/>
    </location>
</feature>
<reference evidence="2" key="1">
    <citation type="submission" date="2006-04" db="EMBL/GenBank/DDBJ databases">
        <title>Complete sequence of chromosome of Deinococcus geothermalis DSM 11300.</title>
        <authorList>
            <consortium name="US DOE Joint Genome Institute"/>
            <person name="Copeland A."/>
            <person name="Lucas S."/>
            <person name="Lapidus A."/>
            <person name="Barry K."/>
            <person name="Detter J.C."/>
            <person name="Glavina del Rio T."/>
            <person name="Hammon N."/>
            <person name="Israni S."/>
            <person name="Dalin E."/>
            <person name="Tice H."/>
            <person name="Pitluck S."/>
            <person name="Brettin T."/>
            <person name="Bruce D."/>
            <person name="Han C."/>
            <person name="Tapia R."/>
            <person name="Saunders E."/>
            <person name="Gilna P."/>
            <person name="Schmutz J."/>
            <person name="Larimer F."/>
            <person name="Land M."/>
            <person name="Hauser L."/>
            <person name="Kyrpides N."/>
            <person name="Kim E."/>
            <person name="Daly M.J."/>
            <person name="Fredrickson J.K."/>
            <person name="Makarova K.S."/>
            <person name="Gaidamakova E.K."/>
            <person name="Zhai M."/>
            <person name="Richardson P."/>
        </authorList>
    </citation>
    <scope>NUCLEOTIDE SEQUENCE</scope>
    <source>
        <strain evidence="2">DSM 11300</strain>
    </source>
</reference>
<accession>Q1IXB0</accession>
<dbReference type="SUPFAM" id="SSF109854">
    <property type="entry name" value="DinB/YfiT-like putative metalloenzymes"/>
    <property type="match status" value="1"/>
</dbReference>
<evidence type="ECO:0000313" key="3">
    <source>
        <dbReference type="Proteomes" id="UP000002431"/>
    </source>
</evidence>
<sequence length="170" mass="19083">MTDPRYPLGPMPQPLTLTPGERQEAIRIIRVLPAELRATVSGQPNTVLDTPYRDGGWTVRQVVHHIADSHINAVVRLKLALTEANPTVKPYEEGDWARLPDMALPVEPSLSLLDGLHARWVCVLDALTAEAWTREWTHPAQGRTYTVDTLAAMYAWHGRHHLAHIRRVTG</sequence>
<protein>
    <submittedName>
        <fullName evidence="2">YfiT/DinB like family protein</fullName>
    </submittedName>
</protein>
<dbReference type="STRING" id="319795.Dgeo_1829"/>
<dbReference type="Proteomes" id="UP000002431">
    <property type="component" value="Chromosome"/>
</dbReference>
<dbReference type="eggNOG" id="COG2318">
    <property type="taxonomic scope" value="Bacteria"/>
</dbReference>
<gene>
    <name evidence="2" type="ordered locus">Dgeo_1829</name>
</gene>
<proteinExistence type="predicted"/>
<organism evidence="2 3">
    <name type="scientific">Deinococcus geothermalis (strain DSM 11300 / CIP 105573 / AG-3a)</name>
    <dbReference type="NCBI Taxonomy" id="319795"/>
    <lineage>
        <taxon>Bacteria</taxon>
        <taxon>Thermotogati</taxon>
        <taxon>Deinococcota</taxon>
        <taxon>Deinococci</taxon>
        <taxon>Deinococcales</taxon>
        <taxon>Deinococcaceae</taxon>
        <taxon>Deinococcus</taxon>
    </lineage>
</organism>
<dbReference type="AlphaFoldDB" id="Q1IXB0"/>